<accession>A0A5M7BAN0</accession>
<dbReference type="SMART" id="SM00862">
    <property type="entry name" value="Trans_reg_C"/>
    <property type="match status" value="1"/>
</dbReference>
<dbReference type="SMART" id="SM01043">
    <property type="entry name" value="BTAD"/>
    <property type="match status" value="1"/>
</dbReference>
<dbReference type="OrthoDB" id="8444614at2"/>
<evidence type="ECO:0000256" key="2">
    <source>
        <dbReference type="ARBA" id="ARBA00023125"/>
    </source>
</evidence>
<keyword evidence="4" id="KW-0812">Transmembrane</keyword>
<dbReference type="Gene3D" id="1.25.40.10">
    <property type="entry name" value="Tetratricopeptide repeat domain"/>
    <property type="match status" value="1"/>
</dbReference>
<feature type="region of interest" description="Disordered" evidence="3">
    <location>
        <begin position="151"/>
        <end position="197"/>
    </location>
</feature>
<feature type="transmembrane region" description="Helical" evidence="4">
    <location>
        <begin position="75"/>
        <end position="96"/>
    </location>
</feature>
<feature type="compositionally biased region" description="Polar residues" evidence="3">
    <location>
        <begin position="627"/>
        <end position="636"/>
    </location>
</feature>
<dbReference type="AlphaFoldDB" id="A0A5M7BAN0"/>
<dbReference type="Proteomes" id="UP000323946">
    <property type="component" value="Unassembled WGS sequence"/>
</dbReference>
<dbReference type="InterPro" id="IPR051677">
    <property type="entry name" value="AfsR-DnrI-RedD_regulator"/>
</dbReference>
<feature type="region of interest" description="Disordered" evidence="3">
    <location>
        <begin position="325"/>
        <end position="363"/>
    </location>
</feature>
<dbReference type="GO" id="GO:0000160">
    <property type="term" value="P:phosphorelay signal transduction system"/>
    <property type="evidence" value="ECO:0007669"/>
    <property type="project" value="InterPro"/>
</dbReference>
<dbReference type="CDD" id="cd00118">
    <property type="entry name" value="LysM"/>
    <property type="match status" value="2"/>
</dbReference>
<gene>
    <name evidence="6" type="ORF">F1721_32900</name>
</gene>
<sequence>MNRIRLAAAGLGLLVYLVGLPTILTITSSVVTVPDLSWPEIDTSPWAPTPVHEQLLVWAEDTWQTLRIELRLDGALILAIYVAAWIAWAVMLWWTLCDTVLLLRYGARNLANRLTVTGPRGWITALVASTVLSLNTPTASAAPATAQIAATAPLDPTPGSGALPAPGSSTLPLGSGGHPDPTPPPEPSTPTHLPDTVRPELPRYHVARGDTLWDIAKRHLTSGYRWRDIQALNADRLGTPRHLHPGWTLLLPADAHDLPTPAPIPDNAQWITTQPGDTLSSLAEHHLGDASRWEEIYRLNVHHPQPDGRVLRDPDRVFPDWHLALPHHAPPPRDAGTDPVRVETPPAAPHPAASEHREDTDEGGVVVGDGVFLSFGLAAAVAAGLAVARKRYRRHRHATRGLDYPVSPTVYRLALAHLHATQPALDTPTLPPAPAPSERETGDASGESGGWVIELGVREGTPVRVDLSATGGLGFTGVGVVPAMRALLLFLLLHRPHLPRVVVHQPVLETLFPDRPAPPAVEIVDDLAVAVAKAAQHPSSGSPVVIVLSTPPPNVVAALQAAVTDGGLIPLVLGPCSEGGGLTLAVDEHGTVTAATPEAWSHLLGTRVFTATTTATDDLLILDRHSTPGTDHTAPSTDHADTEPSPAEQLLTPPATDEPHMPDVETPTCADPPATEQTVPQEHEHTGTPADLGEPVGAGAVLSVRVFGPITLHHQPEHGKAKEITGRFAPRQRELLAYLAAHPDGISRDTLISDLWHHSPPDRPTNALNTALSRLRTALSRATHGELAEIITTGHGQLRLRPDLVDTDFSCFTRAEHTARTAPTDTARRAALQEIVELYRGELGADLEGEWVHTVRHAAQRTAINAVSELARRHVATDPQHTLDLLETATRFDPYNEHLYRDIMRLQDRLGAHDAIPRTLTLLQARLREIDLAPAPETVAIAQALQQRHTERLTTQLSSP</sequence>
<feature type="transmembrane region" description="Helical" evidence="4">
    <location>
        <begin position="370"/>
        <end position="388"/>
    </location>
</feature>
<dbReference type="SUPFAM" id="SSF46894">
    <property type="entry name" value="C-terminal effector domain of the bipartite response regulators"/>
    <property type="match status" value="1"/>
</dbReference>
<feature type="region of interest" description="Disordered" evidence="3">
    <location>
        <begin position="624"/>
        <end position="695"/>
    </location>
</feature>
<protein>
    <submittedName>
        <fullName evidence="6">LysM peptidoglycan-binding domain-containing protein</fullName>
    </submittedName>
</protein>
<dbReference type="GO" id="GO:0006355">
    <property type="term" value="P:regulation of DNA-templated transcription"/>
    <property type="evidence" value="ECO:0007669"/>
    <property type="project" value="InterPro"/>
</dbReference>
<evidence type="ECO:0000313" key="6">
    <source>
        <dbReference type="EMBL" id="KAA5825438.1"/>
    </source>
</evidence>
<dbReference type="InterPro" id="IPR036779">
    <property type="entry name" value="LysM_dom_sf"/>
</dbReference>
<feature type="compositionally biased region" description="Low complexity" evidence="3">
    <location>
        <begin position="162"/>
        <end position="173"/>
    </location>
</feature>
<dbReference type="SMART" id="SM00257">
    <property type="entry name" value="LysM"/>
    <property type="match status" value="2"/>
</dbReference>
<evidence type="ECO:0000256" key="1">
    <source>
        <dbReference type="ARBA" id="ARBA00005820"/>
    </source>
</evidence>
<dbReference type="InterPro" id="IPR036388">
    <property type="entry name" value="WH-like_DNA-bd_sf"/>
</dbReference>
<proteinExistence type="inferred from homology"/>
<dbReference type="InterPro" id="IPR001867">
    <property type="entry name" value="OmpR/PhoB-type_DNA-bd"/>
</dbReference>
<comment type="similarity">
    <text evidence="1">Belongs to the AfsR/DnrI/RedD regulatory family.</text>
</comment>
<organism evidence="6 7">
    <name type="scientific">Saccharopolyspora hirsuta</name>
    <dbReference type="NCBI Taxonomy" id="1837"/>
    <lineage>
        <taxon>Bacteria</taxon>
        <taxon>Bacillati</taxon>
        <taxon>Actinomycetota</taxon>
        <taxon>Actinomycetes</taxon>
        <taxon>Pseudonocardiales</taxon>
        <taxon>Pseudonocardiaceae</taxon>
        <taxon>Saccharopolyspora</taxon>
    </lineage>
</organism>
<dbReference type="GO" id="GO:0003677">
    <property type="term" value="F:DNA binding"/>
    <property type="evidence" value="ECO:0007669"/>
    <property type="project" value="UniProtKB-KW"/>
</dbReference>
<feature type="domain" description="LysM" evidence="5">
    <location>
        <begin position="202"/>
        <end position="251"/>
    </location>
</feature>
<keyword evidence="4" id="KW-0472">Membrane</keyword>
<dbReference type="InterPro" id="IPR005158">
    <property type="entry name" value="BTAD"/>
</dbReference>
<reference evidence="6 7" key="1">
    <citation type="submission" date="2019-09" db="EMBL/GenBank/DDBJ databases">
        <title>Draft genome sequence of the thermophilic Saccharopolyspora hirsuta VKM Ac-666T.</title>
        <authorList>
            <person name="Lobastova T.G."/>
            <person name="Fokina V."/>
            <person name="Bragin E.Y."/>
            <person name="Shtratnikova V.Y."/>
            <person name="Starodumova I.P."/>
            <person name="Tarlachkov S.V."/>
            <person name="Donova M.V."/>
        </authorList>
    </citation>
    <scope>NUCLEOTIDE SEQUENCE [LARGE SCALE GENOMIC DNA]</scope>
    <source>
        <strain evidence="6 7">VKM Ac-666</strain>
    </source>
</reference>
<dbReference type="InterPro" id="IPR018392">
    <property type="entry name" value="LysM"/>
</dbReference>
<keyword evidence="7" id="KW-1185">Reference proteome</keyword>
<dbReference type="Pfam" id="PF01476">
    <property type="entry name" value="LysM"/>
    <property type="match status" value="2"/>
</dbReference>
<evidence type="ECO:0000256" key="3">
    <source>
        <dbReference type="SAM" id="MobiDB-lite"/>
    </source>
</evidence>
<dbReference type="Pfam" id="PF00486">
    <property type="entry name" value="Trans_reg_C"/>
    <property type="match status" value="1"/>
</dbReference>
<evidence type="ECO:0000313" key="7">
    <source>
        <dbReference type="Proteomes" id="UP000323946"/>
    </source>
</evidence>
<feature type="transmembrane region" description="Helical" evidence="4">
    <location>
        <begin position="6"/>
        <end position="26"/>
    </location>
</feature>
<dbReference type="InterPro" id="IPR011990">
    <property type="entry name" value="TPR-like_helical_dom_sf"/>
</dbReference>
<dbReference type="InterPro" id="IPR016032">
    <property type="entry name" value="Sig_transdc_resp-reg_C-effctor"/>
</dbReference>
<name>A0A5M7BAN0_SACHI</name>
<keyword evidence="2" id="KW-0238">DNA-binding</keyword>
<dbReference type="PANTHER" id="PTHR35807">
    <property type="entry name" value="TRANSCRIPTIONAL REGULATOR REDD-RELATED"/>
    <property type="match status" value="1"/>
</dbReference>
<evidence type="ECO:0000259" key="5">
    <source>
        <dbReference type="PROSITE" id="PS51782"/>
    </source>
</evidence>
<dbReference type="RefSeq" id="WP_150070754.1">
    <property type="nucleotide sequence ID" value="NZ_VWPH01000021.1"/>
</dbReference>
<dbReference type="SUPFAM" id="SSF54106">
    <property type="entry name" value="LysM domain"/>
    <property type="match status" value="1"/>
</dbReference>
<feature type="region of interest" description="Disordered" evidence="3">
    <location>
        <begin position="423"/>
        <end position="449"/>
    </location>
</feature>
<dbReference type="Gene3D" id="1.10.10.10">
    <property type="entry name" value="Winged helix-like DNA-binding domain superfamily/Winged helix DNA-binding domain"/>
    <property type="match status" value="1"/>
</dbReference>
<dbReference type="SMR" id="A0A5M7BAN0"/>
<dbReference type="EMBL" id="VWPH01000021">
    <property type="protein sequence ID" value="KAA5825438.1"/>
    <property type="molecule type" value="Genomic_DNA"/>
</dbReference>
<keyword evidence="4" id="KW-1133">Transmembrane helix</keyword>
<feature type="transmembrane region" description="Helical" evidence="4">
    <location>
        <begin position="473"/>
        <end position="493"/>
    </location>
</feature>
<dbReference type="Pfam" id="PF03704">
    <property type="entry name" value="BTAD"/>
    <property type="match status" value="1"/>
</dbReference>
<evidence type="ECO:0000256" key="4">
    <source>
        <dbReference type="SAM" id="Phobius"/>
    </source>
</evidence>
<dbReference type="Gene3D" id="3.10.350.10">
    <property type="entry name" value="LysM domain"/>
    <property type="match status" value="2"/>
</dbReference>
<dbReference type="PROSITE" id="PS51782">
    <property type="entry name" value="LYSM"/>
    <property type="match status" value="1"/>
</dbReference>
<comment type="caution">
    <text evidence="6">The sequence shown here is derived from an EMBL/GenBank/DDBJ whole genome shotgun (WGS) entry which is preliminary data.</text>
</comment>